<evidence type="ECO:0000313" key="1">
    <source>
        <dbReference type="EMBL" id="AKG39137.1"/>
    </source>
</evidence>
<dbReference type="EMBL" id="CP009961">
    <property type="protein sequence ID" value="AKG39137.1"/>
    <property type="molecule type" value="Genomic_DNA"/>
</dbReference>
<reference evidence="1 2" key="1">
    <citation type="journal article" date="2015" name="Stand. Genomic Sci.">
        <title>Complete genome sequence of and proposal of Thermofilum uzonense sp. nov. a novel hyperthermophilic crenarchaeon and emended description of the genus Thermofilum.</title>
        <authorList>
            <person name="Toshchakov S.V."/>
            <person name="Korzhenkov A.A."/>
            <person name="Samarov N.I."/>
            <person name="Mazunin I.O."/>
            <person name="Mozhey O.I."/>
            <person name="Shmyr I.S."/>
            <person name="Derbikova K.S."/>
            <person name="Taranov E.A."/>
            <person name="Dominova I.N."/>
            <person name="Bonch-Osmolovskaya E.A."/>
            <person name="Patrushev M.V."/>
            <person name="Podosokorskaya O.A."/>
            <person name="Kublanov I.V."/>
        </authorList>
    </citation>
    <scope>NUCLEOTIDE SEQUENCE [LARGE SCALE GENOMIC DNA]</scope>
    <source>
        <strain evidence="1 2">1807-2</strain>
    </source>
</reference>
<dbReference type="OrthoDB" id="30845at2157"/>
<dbReference type="Proteomes" id="UP000067434">
    <property type="component" value="Chromosome"/>
</dbReference>
<organism evidence="1 2">
    <name type="scientific">Infirmifilum uzonense</name>
    <dbReference type="NCBI Taxonomy" id="1550241"/>
    <lineage>
        <taxon>Archaea</taxon>
        <taxon>Thermoproteota</taxon>
        <taxon>Thermoprotei</taxon>
        <taxon>Thermofilales</taxon>
        <taxon>Thermofilaceae</taxon>
        <taxon>Infirmifilum</taxon>
    </lineage>
</organism>
<proteinExistence type="predicted"/>
<dbReference type="GeneID" id="25402095"/>
<dbReference type="HOGENOM" id="CLU_2565930_0_0_2"/>
<sequence>MLSKADVEKKLRSIFKDAQFEVQVDGKGIKVAIDGVGETPGELFTKIGGFVESIMKVAGTKDVDVIVSMQGSAFGVEIEVY</sequence>
<evidence type="ECO:0000313" key="2">
    <source>
        <dbReference type="Proteomes" id="UP000067434"/>
    </source>
</evidence>
<gene>
    <name evidence="1" type="ORF">MA03_07650</name>
</gene>
<keyword evidence="2" id="KW-1185">Reference proteome</keyword>
<name>A0A0F7FIF5_9CREN</name>
<protein>
    <submittedName>
        <fullName evidence="1">Uncharacterized protein</fullName>
    </submittedName>
</protein>
<accession>A0A0F7FIF5</accession>
<dbReference type="AlphaFoldDB" id="A0A0F7FIF5"/>
<dbReference type="RefSeq" id="WP_052884682.1">
    <property type="nucleotide sequence ID" value="NZ_CP009961.1"/>
</dbReference>
<dbReference type="KEGG" id="thf:MA03_07650"/>
<dbReference type="PATRIC" id="fig|1550241.5.peg.1587"/>